<dbReference type="Proteomes" id="UP000324022">
    <property type="component" value="Unassembled WGS sequence"/>
</dbReference>
<feature type="region of interest" description="Disordered" evidence="1">
    <location>
        <begin position="1"/>
        <end position="86"/>
    </location>
</feature>
<evidence type="ECO:0000256" key="1">
    <source>
        <dbReference type="SAM" id="MobiDB-lite"/>
    </source>
</evidence>
<feature type="compositionally biased region" description="Low complexity" evidence="1">
    <location>
        <begin position="9"/>
        <end position="21"/>
    </location>
</feature>
<reference evidence="2 3" key="1">
    <citation type="submission" date="2018-03" db="EMBL/GenBank/DDBJ databases">
        <authorList>
            <person name="Guldener U."/>
        </authorList>
    </citation>
    <scope>NUCLEOTIDE SEQUENCE [LARGE SCALE GENOMIC DNA]</scope>
    <source>
        <strain evidence="2 3">NBRC100155</strain>
    </source>
</reference>
<name>A0A5C3E1T3_9BASI</name>
<dbReference type="GO" id="GO:0008190">
    <property type="term" value="F:eukaryotic initiation factor 4E binding"/>
    <property type="evidence" value="ECO:0007669"/>
    <property type="project" value="InterPro"/>
</dbReference>
<dbReference type="Pfam" id="PF05456">
    <property type="entry name" value="eIF_4EBP"/>
    <property type="match status" value="1"/>
</dbReference>
<protein>
    <recommendedName>
        <fullName evidence="4">Eukaryotic translation initiation factor 4E binding protein</fullName>
    </recommendedName>
</protein>
<dbReference type="EMBL" id="OOIN01000006">
    <property type="protein sequence ID" value="SPO23990.1"/>
    <property type="molecule type" value="Genomic_DNA"/>
</dbReference>
<evidence type="ECO:0000313" key="2">
    <source>
        <dbReference type="EMBL" id="SPO23990.1"/>
    </source>
</evidence>
<evidence type="ECO:0000313" key="3">
    <source>
        <dbReference type="Proteomes" id="UP000324022"/>
    </source>
</evidence>
<keyword evidence="3" id="KW-1185">Reference proteome</keyword>
<feature type="compositionally biased region" description="Low complexity" evidence="1">
    <location>
        <begin position="40"/>
        <end position="49"/>
    </location>
</feature>
<dbReference type="OrthoDB" id="19729at2759"/>
<organism evidence="2 3">
    <name type="scientific">Ustilago trichophora</name>
    <dbReference type="NCBI Taxonomy" id="86804"/>
    <lineage>
        <taxon>Eukaryota</taxon>
        <taxon>Fungi</taxon>
        <taxon>Dikarya</taxon>
        <taxon>Basidiomycota</taxon>
        <taxon>Ustilaginomycotina</taxon>
        <taxon>Ustilaginomycetes</taxon>
        <taxon>Ustilaginales</taxon>
        <taxon>Ustilaginaceae</taxon>
        <taxon>Ustilago</taxon>
    </lineage>
</organism>
<sequence>MSTQIPIRNTSSSNNPSTTTSVYGTTPGGTPRIHYSRDQLLSLASSPLSRSPPGPPGFTLPAAISRSPKVGSAQERFQPPTSNPNITHLERRLSIDEETFKLDL</sequence>
<gene>
    <name evidence="2" type="ORF">UTRI_03469_B</name>
</gene>
<dbReference type="AlphaFoldDB" id="A0A5C3E1T3"/>
<proteinExistence type="predicted"/>
<dbReference type="InterPro" id="IPR008606">
    <property type="entry name" value="EIF4EBP"/>
</dbReference>
<evidence type="ECO:0008006" key="4">
    <source>
        <dbReference type="Google" id="ProtNLM"/>
    </source>
</evidence>
<dbReference type="GO" id="GO:0045947">
    <property type="term" value="P:negative regulation of translational initiation"/>
    <property type="evidence" value="ECO:0007669"/>
    <property type="project" value="InterPro"/>
</dbReference>
<accession>A0A5C3E1T3</accession>